<dbReference type="InterPro" id="IPR016181">
    <property type="entry name" value="Acyl_CoA_acyltransferase"/>
</dbReference>
<proteinExistence type="inferred from homology"/>
<sequence>MEIRTMLPEDLSQAAALEAACFGSDAWSEQALEQALSDKNALYLSCMEEGRLIACCGIWQSFEDGDITNVAVEEGSRRKGCARRLLLELMRRAKLCGVENFTLEVRESNLPAVRLYESLGFTVEGIRKNFYRDPAENALIMWKR</sequence>
<dbReference type="GeneID" id="97988163"/>
<dbReference type="EMBL" id="QVLV01000010">
    <property type="protein sequence ID" value="RGE58750.1"/>
    <property type="molecule type" value="Genomic_DNA"/>
</dbReference>
<evidence type="ECO:0000256" key="2">
    <source>
        <dbReference type="ARBA" id="ARBA00022490"/>
    </source>
</evidence>
<dbReference type="InterPro" id="IPR000182">
    <property type="entry name" value="GNAT_dom"/>
</dbReference>
<keyword evidence="3 8" id="KW-0808">Transferase</keyword>
<evidence type="ECO:0000256" key="5">
    <source>
        <dbReference type="RuleBase" id="RU363094"/>
    </source>
</evidence>
<evidence type="ECO:0000259" key="6">
    <source>
        <dbReference type="PROSITE" id="PS51186"/>
    </source>
</evidence>
<dbReference type="PROSITE" id="PS51186">
    <property type="entry name" value="GNAT"/>
    <property type="match status" value="1"/>
</dbReference>
<dbReference type="NCBIfam" id="TIGR01575">
    <property type="entry name" value="rimI"/>
    <property type="match status" value="1"/>
</dbReference>
<dbReference type="Pfam" id="PF00583">
    <property type="entry name" value="Acetyltransf_1"/>
    <property type="match status" value="1"/>
</dbReference>
<dbReference type="Proteomes" id="UP000261166">
    <property type="component" value="Unassembled WGS sequence"/>
</dbReference>
<evidence type="ECO:0000256" key="3">
    <source>
        <dbReference type="ARBA" id="ARBA00022679"/>
    </source>
</evidence>
<dbReference type="InterPro" id="IPR006464">
    <property type="entry name" value="AcTrfase_RimI/Ard1"/>
</dbReference>
<evidence type="ECO:0000256" key="4">
    <source>
        <dbReference type="ARBA" id="ARBA00023315"/>
    </source>
</evidence>
<comment type="caution">
    <text evidence="8">The sequence shown here is derived from an EMBL/GenBank/DDBJ whole genome shotgun (WGS) entry which is preliminary data.</text>
</comment>
<accession>A0A3E3INS0</accession>
<evidence type="ECO:0000313" key="7">
    <source>
        <dbReference type="EMBL" id="RGE58750.1"/>
    </source>
</evidence>
<dbReference type="PANTHER" id="PTHR43420">
    <property type="entry name" value="ACETYLTRANSFERASE"/>
    <property type="match status" value="1"/>
</dbReference>
<keyword evidence="2 5" id="KW-0963">Cytoplasm</keyword>
<dbReference type="AlphaFoldDB" id="A0A3E3INS0"/>
<name>A0A3E3INS0_9FIRM</name>
<comment type="similarity">
    <text evidence="1 5">Belongs to the acetyltransferase family. RimI subfamily.</text>
</comment>
<reference evidence="8 10" key="1">
    <citation type="submission" date="2018-08" db="EMBL/GenBank/DDBJ databases">
        <title>A genome reference for cultivated species of the human gut microbiota.</title>
        <authorList>
            <person name="Zou Y."/>
            <person name="Xue W."/>
            <person name="Luo G."/>
        </authorList>
    </citation>
    <scope>NUCLEOTIDE SEQUENCE [LARGE SCALE GENOMIC DNA]</scope>
    <source>
        <strain evidence="8 10">AF26-4BH</strain>
        <strain evidence="7">TF05-5AC</strain>
    </source>
</reference>
<dbReference type="GO" id="GO:0005737">
    <property type="term" value="C:cytoplasm"/>
    <property type="evidence" value="ECO:0007669"/>
    <property type="project" value="UniProtKB-SubCell"/>
</dbReference>
<evidence type="ECO:0000313" key="8">
    <source>
        <dbReference type="EMBL" id="RGE68683.1"/>
    </source>
</evidence>
<dbReference type="InterPro" id="IPR050680">
    <property type="entry name" value="YpeA/RimI_acetyltransf"/>
</dbReference>
<dbReference type="Gene3D" id="3.40.630.30">
    <property type="match status" value="1"/>
</dbReference>
<dbReference type="RefSeq" id="WP_025490367.1">
    <property type="nucleotide sequence ID" value="NZ_CALBAU010000391.1"/>
</dbReference>
<dbReference type="Proteomes" id="UP000260812">
    <property type="component" value="Unassembled WGS sequence"/>
</dbReference>
<dbReference type="EMBL" id="QVLU01000019">
    <property type="protein sequence ID" value="RGE68683.1"/>
    <property type="molecule type" value="Genomic_DNA"/>
</dbReference>
<evidence type="ECO:0000313" key="10">
    <source>
        <dbReference type="Proteomes" id="UP000261166"/>
    </source>
</evidence>
<feature type="domain" description="N-acetyltransferase" evidence="6">
    <location>
        <begin position="1"/>
        <end position="144"/>
    </location>
</feature>
<comment type="catalytic activity">
    <reaction evidence="5">
        <text>N-terminal L-alanyl-[ribosomal protein bS18] + acetyl-CoA = N-terminal N(alpha)-acetyl-L-alanyl-[ribosomal protein bS18] + CoA + H(+)</text>
        <dbReference type="Rhea" id="RHEA:43756"/>
        <dbReference type="Rhea" id="RHEA-COMP:10676"/>
        <dbReference type="Rhea" id="RHEA-COMP:10677"/>
        <dbReference type="ChEBI" id="CHEBI:15378"/>
        <dbReference type="ChEBI" id="CHEBI:57287"/>
        <dbReference type="ChEBI" id="CHEBI:57288"/>
        <dbReference type="ChEBI" id="CHEBI:64718"/>
        <dbReference type="ChEBI" id="CHEBI:83683"/>
        <dbReference type="EC" id="2.3.1.266"/>
    </reaction>
</comment>
<keyword evidence="4" id="KW-0012">Acyltransferase</keyword>
<comment type="subcellular location">
    <subcellularLocation>
        <location evidence="5">Cytoplasm</location>
    </subcellularLocation>
</comment>
<protein>
    <recommendedName>
        <fullName evidence="5">[Ribosomal protein bS18]-alanine N-acetyltransferase</fullName>
        <ecNumber evidence="5">2.3.1.266</ecNumber>
    </recommendedName>
</protein>
<keyword evidence="9" id="KW-1185">Reference proteome</keyword>
<comment type="function">
    <text evidence="5">Acetylates the N-terminal alanine of ribosomal protein bS18.</text>
</comment>
<dbReference type="EC" id="2.3.1.266" evidence="5"/>
<dbReference type="PANTHER" id="PTHR43420:SF44">
    <property type="entry name" value="ACETYLTRANSFERASE YPEA"/>
    <property type="match status" value="1"/>
</dbReference>
<dbReference type="SUPFAM" id="SSF55729">
    <property type="entry name" value="Acyl-CoA N-acyltransferases (Nat)"/>
    <property type="match status" value="1"/>
</dbReference>
<evidence type="ECO:0000256" key="1">
    <source>
        <dbReference type="ARBA" id="ARBA00005395"/>
    </source>
</evidence>
<evidence type="ECO:0000313" key="9">
    <source>
        <dbReference type="Proteomes" id="UP000260812"/>
    </source>
</evidence>
<dbReference type="GO" id="GO:0008999">
    <property type="term" value="F:protein-N-terminal-alanine acetyltransferase activity"/>
    <property type="evidence" value="ECO:0007669"/>
    <property type="project" value="UniProtKB-EC"/>
</dbReference>
<organism evidence="8 10">
    <name type="scientific">Eisenbergiella massiliensis</name>
    <dbReference type="NCBI Taxonomy" id="1720294"/>
    <lineage>
        <taxon>Bacteria</taxon>
        <taxon>Bacillati</taxon>
        <taxon>Bacillota</taxon>
        <taxon>Clostridia</taxon>
        <taxon>Lachnospirales</taxon>
        <taxon>Lachnospiraceae</taxon>
        <taxon>Eisenbergiella</taxon>
    </lineage>
</organism>
<dbReference type="OrthoDB" id="9794566at2"/>
<gene>
    <name evidence="8" type="primary">rimI</name>
    <name evidence="8" type="ORF">DWY69_19695</name>
    <name evidence="7" type="ORF">DXC51_15150</name>
</gene>